<dbReference type="RefSeq" id="XP_004180595.1">
    <property type="nucleotide sequence ID" value="XM_004180547.1"/>
</dbReference>
<dbReference type="KEGG" id="tbl:TBLA_0E00130"/>
<feature type="region of interest" description="Disordered" evidence="1">
    <location>
        <begin position="307"/>
        <end position="360"/>
    </location>
</feature>
<organism evidence="2 3">
    <name type="scientific">Henningerozyma blattae (strain ATCC 34711 / CBS 6284 / DSM 70876 / NBRC 10599 / NRRL Y-10934 / UCD 77-7)</name>
    <name type="common">Yeast</name>
    <name type="synonym">Tetrapisispora blattae</name>
    <dbReference type="NCBI Taxonomy" id="1071380"/>
    <lineage>
        <taxon>Eukaryota</taxon>
        <taxon>Fungi</taxon>
        <taxon>Dikarya</taxon>
        <taxon>Ascomycota</taxon>
        <taxon>Saccharomycotina</taxon>
        <taxon>Saccharomycetes</taxon>
        <taxon>Saccharomycetales</taxon>
        <taxon>Saccharomycetaceae</taxon>
        <taxon>Henningerozyma</taxon>
    </lineage>
</organism>
<dbReference type="STRING" id="1071380.I2H3X4"/>
<dbReference type="EMBL" id="HE806320">
    <property type="protein sequence ID" value="CCH61076.1"/>
    <property type="molecule type" value="Genomic_DNA"/>
</dbReference>
<evidence type="ECO:0000313" key="3">
    <source>
        <dbReference type="Proteomes" id="UP000002866"/>
    </source>
</evidence>
<evidence type="ECO:0000313" key="2">
    <source>
        <dbReference type="EMBL" id="CCH61076.1"/>
    </source>
</evidence>
<evidence type="ECO:0000256" key="1">
    <source>
        <dbReference type="SAM" id="MobiDB-lite"/>
    </source>
</evidence>
<proteinExistence type="predicted"/>
<keyword evidence="3" id="KW-1185">Reference proteome</keyword>
<reference evidence="2 3" key="1">
    <citation type="journal article" date="2011" name="Proc. Natl. Acad. Sci. U.S.A.">
        <title>Evolutionary erosion of yeast sex chromosomes by mating-type switching accidents.</title>
        <authorList>
            <person name="Gordon J.L."/>
            <person name="Armisen D."/>
            <person name="Proux-Wera E."/>
            <person name="Oheigeartaigh S.S."/>
            <person name="Byrne K.P."/>
            <person name="Wolfe K.H."/>
        </authorList>
    </citation>
    <scope>NUCLEOTIDE SEQUENCE [LARGE SCALE GENOMIC DNA]</scope>
    <source>
        <strain evidence="3">ATCC 34711 / CBS 6284 / DSM 70876 / NBRC 10599 / NRRL Y-10934 / UCD 77-7</strain>
    </source>
</reference>
<dbReference type="GeneID" id="14496203"/>
<dbReference type="eggNOG" id="ENOG502RZ15">
    <property type="taxonomic scope" value="Eukaryota"/>
</dbReference>
<dbReference type="Proteomes" id="UP000002866">
    <property type="component" value="Chromosome 5"/>
</dbReference>
<evidence type="ECO:0008006" key="4">
    <source>
        <dbReference type="Google" id="ProtNLM"/>
    </source>
</evidence>
<feature type="compositionally biased region" description="Acidic residues" evidence="1">
    <location>
        <begin position="350"/>
        <end position="360"/>
    </location>
</feature>
<dbReference type="HOGENOM" id="CLU_065860_0_0_1"/>
<accession>I2H3X4</accession>
<dbReference type="OrthoDB" id="2507795at2759"/>
<name>I2H3X4_HENB6</name>
<feature type="compositionally biased region" description="Basic and acidic residues" evidence="1">
    <location>
        <begin position="338"/>
        <end position="349"/>
    </location>
</feature>
<dbReference type="InParanoid" id="I2H3X4"/>
<sequence length="360" mass="40872">MNEDSGDLQVVLDEQLNNSSSEDSSSYQRDTVTDTVQLEDLQESAKEAAEQLLRGTLVTRSTNADGESNAVSKIPKIQLNYKNDTFLLFDYDDNQYNDDDDDDDDDNKYTGNNGQEVEANDFPVIFEDVTLLLKTCTDSMKNIRQFLEVFYGKLAFLTSEILLDFEVLNLTLCEDNIYNSYVTFKDIGMIFDILRENSIKEGNKNAPSVLQATVKTRERFVSRYNTLVELTQNSATLANVVPFTNDEEHPVLLEDNDNSVNPSKPKEVVYVNLDDDEENDIIEANKNTEQKDQTQYDDVYVDEIENKTSTSKDYGDKLLPQSYAGLPSGEIIVSNNDQRQEDDNMSRTDDDGDIEIEETL</sequence>
<dbReference type="InterPro" id="IPR018822">
    <property type="entry name" value="UPF0646"/>
</dbReference>
<gene>
    <name evidence="2" type="primary">TBLA0E00130</name>
    <name evidence="2" type="ORF">TBLA_0E00130</name>
</gene>
<dbReference type="FunCoup" id="I2H3X4">
    <property type="interactions" value="49"/>
</dbReference>
<dbReference type="Pfam" id="PF10336">
    <property type="entry name" value="DUF2420"/>
    <property type="match status" value="1"/>
</dbReference>
<protein>
    <recommendedName>
        <fullName evidence="4">Reduced meiotic recombination protein 1</fullName>
    </recommendedName>
</protein>
<dbReference type="AlphaFoldDB" id="I2H3X4"/>